<reference evidence="1" key="1">
    <citation type="submission" date="2023-08" db="EMBL/GenBank/DDBJ databases">
        <title>Reference Genome Resource for the Citrus Pathogen Phytophthora citrophthora.</title>
        <authorList>
            <person name="Moller H."/>
            <person name="Coetzee B."/>
            <person name="Rose L.J."/>
            <person name="Van Niekerk J.M."/>
        </authorList>
    </citation>
    <scope>NUCLEOTIDE SEQUENCE</scope>
    <source>
        <strain evidence="1">STE-U-9442</strain>
    </source>
</reference>
<sequence>MTDKFSFLQPWQAVIRECKVLHDSFDVVDSREFRASQLPIHASICCWPALPNGYEQLAGRCSIPVPFPAELTLRGNRERMRQIREALELFNVLAVVNRPAFLHFLAECIVVADNFADLFTPDFIFVHPVWECYLVGTLRSEDVEQGTGCVTWGELFGCDEDPVQYSEEFCVAMDKLEKMRYEVNGVLSDFMGRQATVEWGNPRNSIEWTAEHVMMPTKGTQISSVDSFPRQFDALLRTEVPVVVQLCAVLDATKMCEELELNSTLQSVETMQPNFSAPGGWQLAAALSCMNLASLRLNLDEIVASASGEACVNAGSLLSTMLCGRSVCTEEHSVPLLQRQGAIHDLQVTFARDSIAGPAGFCSALGEASSNPKLTLNMGALGDQAWWLNQVRWGWLAYALWGSTSHSSIEETRITNIHLSNATVSSVTAALSNSYPPTSLETTESSEFGFVDVEKETKVRPCGLETSDYITVSRDIRCRARYDPGMKQQAEIIVPGYGVCTLQLGDDTNSFIPDYTRPQNKNNRSTGVHSLTMEFFEVETPALIPTLLSSIGYNLRSLRMGMFWTNRRRSVSLDDIAAACPSLNELYLTGFDVRLSKGKELLNWGLKKLVIQSFEEVVGLSDCLSDTSCRLSRELEELEISIPRTNSVGSAYIDTLASHNGDYLAVMQERLPLESKTAMISVVDGSDENHAIHRLNETLMGFSFAFAATPKQRIVRVIS</sequence>
<protein>
    <submittedName>
        <fullName evidence="1">Uncharacterized protein</fullName>
    </submittedName>
</protein>
<organism evidence="1 2">
    <name type="scientific">Phytophthora citrophthora</name>
    <dbReference type="NCBI Taxonomy" id="4793"/>
    <lineage>
        <taxon>Eukaryota</taxon>
        <taxon>Sar</taxon>
        <taxon>Stramenopiles</taxon>
        <taxon>Oomycota</taxon>
        <taxon>Peronosporomycetes</taxon>
        <taxon>Peronosporales</taxon>
        <taxon>Peronosporaceae</taxon>
        <taxon>Phytophthora</taxon>
    </lineage>
</organism>
<gene>
    <name evidence="1" type="ORF">P3T76_004799</name>
</gene>
<dbReference type="AlphaFoldDB" id="A0AAD9LN27"/>
<proteinExistence type="predicted"/>
<accession>A0AAD9LN27</accession>
<comment type="caution">
    <text evidence="1">The sequence shown here is derived from an EMBL/GenBank/DDBJ whole genome shotgun (WGS) entry which is preliminary data.</text>
</comment>
<evidence type="ECO:0000313" key="1">
    <source>
        <dbReference type="EMBL" id="KAK1943403.1"/>
    </source>
</evidence>
<keyword evidence="2" id="KW-1185">Reference proteome</keyword>
<dbReference type="EMBL" id="JASMQC010000007">
    <property type="protein sequence ID" value="KAK1943403.1"/>
    <property type="molecule type" value="Genomic_DNA"/>
</dbReference>
<evidence type="ECO:0000313" key="2">
    <source>
        <dbReference type="Proteomes" id="UP001259832"/>
    </source>
</evidence>
<dbReference type="Proteomes" id="UP001259832">
    <property type="component" value="Unassembled WGS sequence"/>
</dbReference>
<name>A0AAD9LN27_9STRA</name>